<sequence length="83" mass="9509">MLQGDNPQESKLVQAVRPINKNLPPTSVSPVRPEKIYYIDCHLDPTTQKPVVLWDDILQAFVNAVQVRDKARMVRFLKGPDLR</sequence>
<comment type="caution">
    <text evidence="1">The sequence shown here is derived from an EMBL/GenBank/DDBJ whole genome shotgun (WGS) entry which is preliminary data.</text>
</comment>
<protein>
    <submittedName>
        <fullName evidence="1">Uncharacterized protein</fullName>
    </submittedName>
</protein>
<dbReference type="Proteomes" id="UP001194696">
    <property type="component" value="Unassembled WGS sequence"/>
</dbReference>
<gene>
    <name evidence="1" type="ORF">BGZ96_008391</name>
</gene>
<dbReference type="EMBL" id="JAAAIM010000466">
    <property type="protein sequence ID" value="KAG0287707.1"/>
    <property type="molecule type" value="Genomic_DNA"/>
</dbReference>
<accession>A0ABQ7JYH2</accession>
<keyword evidence="2" id="KW-1185">Reference proteome</keyword>
<proteinExistence type="predicted"/>
<evidence type="ECO:0000313" key="1">
    <source>
        <dbReference type="EMBL" id="KAG0287707.1"/>
    </source>
</evidence>
<name>A0ABQ7JYH2_9FUNG</name>
<organism evidence="1 2">
    <name type="scientific">Linnemannia gamsii</name>
    <dbReference type="NCBI Taxonomy" id="64522"/>
    <lineage>
        <taxon>Eukaryota</taxon>
        <taxon>Fungi</taxon>
        <taxon>Fungi incertae sedis</taxon>
        <taxon>Mucoromycota</taxon>
        <taxon>Mortierellomycotina</taxon>
        <taxon>Mortierellomycetes</taxon>
        <taxon>Mortierellales</taxon>
        <taxon>Mortierellaceae</taxon>
        <taxon>Linnemannia</taxon>
    </lineage>
</organism>
<feature type="non-terminal residue" evidence="1">
    <location>
        <position position="83"/>
    </location>
</feature>
<evidence type="ECO:0000313" key="2">
    <source>
        <dbReference type="Proteomes" id="UP001194696"/>
    </source>
</evidence>
<reference evidence="1 2" key="1">
    <citation type="journal article" date="2020" name="Fungal Divers.">
        <title>Resolving the Mortierellaceae phylogeny through synthesis of multi-gene phylogenetics and phylogenomics.</title>
        <authorList>
            <person name="Vandepol N."/>
            <person name="Liber J."/>
            <person name="Desiro A."/>
            <person name="Na H."/>
            <person name="Kennedy M."/>
            <person name="Barry K."/>
            <person name="Grigoriev I.V."/>
            <person name="Miller A.N."/>
            <person name="O'Donnell K."/>
            <person name="Stajich J.E."/>
            <person name="Bonito G."/>
        </authorList>
    </citation>
    <scope>NUCLEOTIDE SEQUENCE [LARGE SCALE GENOMIC DNA]</scope>
    <source>
        <strain evidence="1 2">AD045</strain>
    </source>
</reference>